<dbReference type="GO" id="GO:0005663">
    <property type="term" value="C:DNA replication factor C complex"/>
    <property type="evidence" value="ECO:0007669"/>
    <property type="project" value="TreeGrafter"/>
</dbReference>
<dbReference type="CDD" id="cd18140">
    <property type="entry name" value="HLD_clamp_RFC"/>
    <property type="match status" value="1"/>
</dbReference>
<dbReference type="InterPro" id="IPR027417">
    <property type="entry name" value="P-loop_NTPase"/>
</dbReference>
<dbReference type="InterPro" id="IPR013748">
    <property type="entry name" value="Rep_factorC_C"/>
</dbReference>
<evidence type="ECO:0000313" key="5">
    <source>
        <dbReference type="EMBL" id="QHT22035.1"/>
    </source>
</evidence>
<evidence type="ECO:0000256" key="3">
    <source>
        <dbReference type="ARBA" id="ARBA00022840"/>
    </source>
</evidence>
<dbReference type="InterPro" id="IPR008921">
    <property type="entry name" value="DNA_pol3_clamp-load_cplx_C"/>
</dbReference>
<dbReference type="InterPro" id="IPR003959">
    <property type="entry name" value="ATPase_AAA_core"/>
</dbReference>
<evidence type="ECO:0000259" key="4">
    <source>
        <dbReference type="SMART" id="SM00382"/>
    </source>
</evidence>
<dbReference type="AlphaFoldDB" id="A0A6C0E3R0"/>
<dbReference type="SMART" id="SM00382">
    <property type="entry name" value="AAA"/>
    <property type="match status" value="1"/>
</dbReference>
<dbReference type="GO" id="GO:0005634">
    <property type="term" value="C:nucleus"/>
    <property type="evidence" value="ECO:0007669"/>
    <property type="project" value="TreeGrafter"/>
</dbReference>
<evidence type="ECO:0000256" key="2">
    <source>
        <dbReference type="ARBA" id="ARBA00022741"/>
    </source>
</evidence>
<keyword evidence="1" id="KW-0235">DNA replication</keyword>
<dbReference type="Gene3D" id="1.10.8.60">
    <property type="match status" value="1"/>
</dbReference>
<dbReference type="SUPFAM" id="SSF48019">
    <property type="entry name" value="post-AAA+ oligomerization domain-like"/>
    <property type="match status" value="1"/>
</dbReference>
<sequence length="288" mass="32809">MPNLILEGQPGVGKTTTIKCIARELYKDKYDFMVMELNASDDRGKKIYDTINIFRKTYNEIKNDIPTFKMIILDEADNMTEQAQNIICSFIKKYPDELKFAFTCNEKEGISIAIQSCCYILKYPGLSKEFIVEKLKDICIIEKIEINASTISGLKIIASLSEKDMRKAINTLQLIYNSYGRVQSNDIIQDKPYLGISRDIIKYCYNDKNMEKAISSVLELKNRGYSGTDIASGIKYALLDLCDDIDEDIKIKIWSCCEYAIICISKGLDTSIIQIVALICDIYSKINE</sequence>
<dbReference type="Gene3D" id="3.40.50.300">
    <property type="entry name" value="P-loop containing nucleotide triphosphate hydrolases"/>
    <property type="match status" value="1"/>
</dbReference>
<proteinExistence type="predicted"/>
<accession>A0A6C0E3R0</accession>
<dbReference type="CDD" id="cd00009">
    <property type="entry name" value="AAA"/>
    <property type="match status" value="1"/>
</dbReference>
<dbReference type="GO" id="GO:0005524">
    <property type="term" value="F:ATP binding"/>
    <property type="evidence" value="ECO:0007669"/>
    <property type="project" value="UniProtKB-KW"/>
</dbReference>
<dbReference type="GO" id="GO:0016887">
    <property type="term" value="F:ATP hydrolysis activity"/>
    <property type="evidence" value="ECO:0007669"/>
    <property type="project" value="InterPro"/>
</dbReference>
<reference evidence="5" key="1">
    <citation type="journal article" date="2020" name="Nature">
        <title>Giant virus diversity and host interactions through global metagenomics.</title>
        <authorList>
            <person name="Schulz F."/>
            <person name="Roux S."/>
            <person name="Paez-Espino D."/>
            <person name="Jungbluth S."/>
            <person name="Walsh D.A."/>
            <person name="Denef V.J."/>
            <person name="McMahon K.D."/>
            <person name="Konstantinidis K.T."/>
            <person name="Eloe-Fadrosh E.A."/>
            <person name="Kyrpides N.C."/>
            <person name="Woyke T."/>
        </authorList>
    </citation>
    <scope>NUCLEOTIDE SEQUENCE</scope>
    <source>
        <strain evidence="5">GVMAG-M-3300023179-103</strain>
    </source>
</reference>
<feature type="domain" description="AAA+ ATPase" evidence="4">
    <location>
        <begin position="1"/>
        <end position="126"/>
    </location>
</feature>
<dbReference type="Pfam" id="PF00004">
    <property type="entry name" value="AAA"/>
    <property type="match status" value="1"/>
</dbReference>
<keyword evidence="2" id="KW-0547">Nucleotide-binding</keyword>
<dbReference type="PANTHER" id="PTHR11669:SF5">
    <property type="entry name" value="REPLICATION FACTOR C SUBUNIT 2"/>
    <property type="match status" value="1"/>
</dbReference>
<dbReference type="SUPFAM" id="SSF52540">
    <property type="entry name" value="P-loop containing nucleoside triphosphate hydrolases"/>
    <property type="match status" value="1"/>
</dbReference>
<dbReference type="InterPro" id="IPR003593">
    <property type="entry name" value="AAA+_ATPase"/>
</dbReference>
<keyword evidence="3" id="KW-0067">ATP-binding</keyword>
<dbReference type="GO" id="GO:0003689">
    <property type="term" value="F:DNA clamp loader activity"/>
    <property type="evidence" value="ECO:0007669"/>
    <property type="project" value="TreeGrafter"/>
</dbReference>
<protein>
    <recommendedName>
        <fullName evidence="4">AAA+ ATPase domain-containing protein</fullName>
    </recommendedName>
</protein>
<organism evidence="5">
    <name type="scientific">viral metagenome</name>
    <dbReference type="NCBI Taxonomy" id="1070528"/>
    <lineage>
        <taxon>unclassified sequences</taxon>
        <taxon>metagenomes</taxon>
        <taxon>organismal metagenomes</taxon>
    </lineage>
</organism>
<dbReference type="EMBL" id="MN739700">
    <property type="protein sequence ID" value="QHT22035.1"/>
    <property type="molecule type" value="Genomic_DNA"/>
</dbReference>
<dbReference type="GO" id="GO:0006261">
    <property type="term" value="P:DNA-templated DNA replication"/>
    <property type="evidence" value="ECO:0007669"/>
    <property type="project" value="TreeGrafter"/>
</dbReference>
<dbReference type="GO" id="GO:0006281">
    <property type="term" value="P:DNA repair"/>
    <property type="evidence" value="ECO:0007669"/>
    <property type="project" value="TreeGrafter"/>
</dbReference>
<dbReference type="InterPro" id="IPR050238">
    <property type="entry name" value="DNA_Rep/Repair_Clamp_Loader"/>
</dbReference>
<dbReference type="GO" id="GO:0003677">
    <property type="term" value="F:DNA binding"/>
    <property type="evidence" value="ECO:0007669"/>
    <property type="project" value="InterPro"/>
</dbReference>
<evidence type="ECO:0000256" key="1">
    <source>
        <dbReference type="ARBA" id="ARBA00022705"/>
    </source>
</evidence>
<dbReference type="PANTHER" id="PTHR11669">
    <property type="entry name" value="REPLICATION FACTOR C / DNA POLYMERASE III GAMMA-TAU SUBUNIT"/>
    <property type="match status" value="1"/>
</dbReference>
<name>A0A6C0E3R0_9ZZZZ</name>
<dbReference type="Pfam" id="PF08542">
    <property type="entry name" value="Rep_fac_C"/>
    <property type="match status" value="1"/>
</dbReference>
<dbReference type="Gene3D" id="1.20.272.10">
    <property type="match status" value="1"/>
</dbReference>
<dbReference type="InterPro" id="IPR047854">
    <property type="entry name" value="RFC_lid"/>
</dbReference>